<evidence type="ECO:0000256" key="6">
    <source>
        <dbReference type="ARBA" id="ARBA00023125"/>
    </source>
</evidence>
<keyword evidence="2 10" id="KW-0479">Metal-binding</keyword>
<evidence type="ECO:0000256" key="4">
    <source>
        <dbReference type="ARBA" id="ARBA00022833"/>
    </source>
</evidence>
<protein>
    <recommendedName>
        <fullName evidence="10">Dof zinc finger protein</fullName>
    </recommendedName>
</protein>
<organism evidence="15">
    <name type="scientific">Boehmeria nivea</name>
    <name type="common">Chinese grass</name>
    <name type="synonym">Urtica nivea</name>
    <dbReference type="NCBI Taxonomy" id="83906"/>
    <lineage>
        <taxon>Eukaryota</taxon>
        <taxon>Viridiplantae</taxon>
        <taxon>Streptophyta</taxon>
        <taxon>Embryophyta</taxon>
        <taxon>Tracheophyta</taxon>
        <taxon>Spermatophyta</taxon>
        <taxon>Magnoliopsida</taxon>
        <taxon>eudicotyledons</taxon>
        <taxon>Gunneridae</taxon>
        <taxon>Pentapetalae</taxon>
        <taxon>rosids</taxon>
        <taxon>fabids</taxon>
        <taxon>Rosales</taxon>
        <taxon>Urticaceae</taxon>
        <taxon>Boehmeria</taxon>
    </lineage>
</organism>
<dbReference type="InterPro" id="IPR004883">
    <property type="entry name" value="LOB"/>
</dbReference>
<dbReference type="GO" id="GO:0008270">
    <property type="term" value="F:zinc ion binding"/>
    <property type="evidence" value="ECO:0007669"/>
    <property type="project" value="UniProtKB-KW"/>
</dbReference>
<feature type="domain" description="LOB" evidence="14">
    <location>
        <begin position="1"/>
        <end position="41"/>
    </location>
</feature>
<dbReference type="InterPro" id="IPR003851">
    <property type="entry name" value="Znf_Dof"/>
</dbReference>
<keyword evidence="6 9" id="KW-0238">DNA-binding</keyword>
<feature type="compositionally biased region" description="Low complexity" evidence="12">
    <location>
        <begin position="77"/>
        <end position="88"/>
    </location>
</feature>
<keyword evidence="8 9" id="KW-0539">Nucleus</keyword>
<dbReference type="GO" id="GO:0003677">
    <property type="term" value="F:DNA binding"/>
    <property type="evidence" value="ECO:0007669"/>
    <property type="project" value="UniProtKB-UniRule"/>
</dbReference>
<dbReference type="GO" id="GO:0003700">
    <property type="term" value="F:DNA-binding transcription factor activity"/>
    <property type="evidence" value="ECO:0007669"/>
    <property type="project" value="UniProtKB-UniRule"/>
</dbReference>
<dbReference type="InterPro" id="IPR045174">
    <property type="entry name" value="Dof"/>
</dbReference>
<dbReference type="Pfam" id="PF02701">
    <property type="entry name" value="Zn_ribbon_Dof"/>
    <property type="match status" value="1"/>
</dbReference>
<evidence type="ECO:0000256" key="7">
    <source>
        <dbReference type="ARBA" id="ARBA00023163"/>
    </source>
</evidence>
<evidence type="ECO:0000256" key="9">
    <source>
        <dbReference type="PROSITE-ProRule" id="PRU00071"/>
    </source>
</evidence>
<evidence type="ECO:0000256" key="1">
    <source>
        <dbReference type="ARBA" id="ARBA00005474"/>
    </source>
</evidence>
<keyword evidence="11" id="KW-0175">Coiled coil</keyword>
<feature type="coiled-coil region" evidence="11">
    <location>
        <begin position="20"/>
        <end position="47"/>
    </location>
</feature>
<comment type="subcellular location">
    <subcellularLocation>
        <location evidence="9 10">Nucleus</location>
    </subcellularLocation>
</comment>
<dbReference type="AlphaFoldDB" id="A0A3Q8TMW1"/>
<evidence type="ECO:0000259" key="14">
    <source>
        <dbReference type="PROSITE" id="PS50891"/>
    </source>
</evidence>
<evidence type="ECO:0000259" key="13">
    <source>
        <dbReference type="PROSITE" id="PS50884"/>
    </source>
</evidence>
<feature type="region of interest" description="Disordered" evidence="12">
    <location>
        <begin position="142"/>
        <end position="184"/>
    </location>
</feature>
<evidence type="ECO:0000256" key="3">
    <source>
        <dbReference type="ARBA" id="ARBA00022771"/>
    </source>
</evidence>
<evidence type="ECO:0000256" key="10">
    <source>
        <dbReference type="RuleBase" id="RU369094"/>
    </source>
</evidence>
<comment type="similarity">
    <text evidence="1">Belongs to the LOB domain-containing protein family.</text>
</comment>
<feature type="region of interest" description="Disordered" evidence="12">
    <location>
        <begin position="70"/>
        <end position="95"/>
    </location>
</feature>
<keyword evidence="4 10" id="KW-0862">Zinc</keyword>
<evidence type="ECO:0000256" key="8">
    <source>
        <dbReference type="ARBA" id="ARBA00023242"/>
    </source>
</evidence>
<evidence type="ECO:0000256" key="2">
    <source>
        <dbReference type="ARBA" id="ARBA00022723"/>
    </source>
</evidence>
<name>A0A3Q8TMW1_BOENI</name>
<dbReference type="PANTHER" id="PTHR31992">
    <property type="entry name" value="DOF ZINC FINGER PROTEIN DOF1.4-RELATED"/>
    <property type="match status" value="1"/>
</dbReference>
<evidence type="ECO:0000256" key="5">
    <source>
        <dbReference type="ARBA" id="ARBA00023015"/>
    </source>
</evidence>
<reference evidence="15" key="1">
    <citation type="journal article" date="2018" name="3 Biotech.">
        <title>Identification of Dof transcription factors in ramie (Boehmeria nivea L. Gaud) and their expression in response to different nitrogen treatments.</title>
        <authorList>
            <person name="Xu X."/>
            <person name="Li F."/>
            <person name="Wang Y."/>
            <person name="Tang S."/>
            <person name="Dai Q."/>
            <person name="Zhu S."/>
            <person name="Liu T."/>
        </authorList>
    </citation>
    <scope>NUCLEOTIDE SEQUENCE</scope>
</reference>
<feature type="domain" description="Dof-type" evidence="13">
    <location>
        <begin position="93"/>
        <end position="147"/>
    </location>
</feature>
<evidence type="ECO:0000256" key="11">
    <source>
        <dbReference type="SAM" id="Coils"/>
    </source>
</evidence>
<accession>A0A3Q8TMW1</accession>
<evidence type="ECO:0000256" key="12">
    <source>
        <dbReference type="SAM" id="MobiDB-lite"/>
    </source>
</evidence>
<keyword evidence="5 10" id="KW-0805">Transcription regulation</keyword>
<dbReference type="PROSITE" id="PS50891">
    <property type="entry name" value="LOB"/>
    <property type="match status" value="1"/>
</dbReference>
<comment type="function">
    <text evidence="10">Transcription factor that binds specifically to a 5'-AA[AG]G-3' consensus core sequence.</text>
</comment>
<proteinExistence type="evidence at transcript level"/>
<dbReference type="PROSITE" id="PS01361">
    <property type="entry name" value="ZF_DOF_1"/>
    <property type="match status" value="1"/>
</dbReference>
<sequence length="421" mass="44949">MVYEASARIRDPVYGCAGAICQLQKQVSELQAQLAKAQAEVVNMQCQQANLMALICMDLAQSQQVYYDSPLNHHINPQPQQQQQQQQQNHEPQKCPRCDSTNTKFCYYNNYSLSQPRHFCKACKRYWTRGGTLRNVPVGGGCRKNKRIKRPMSSAANPSAAADAMPNSSSPNSSSSNLGAVINSHPSTNSSQIIDLSPGTSNHHHIASLFYNHDMSLPFSRFSTGSSGYDHVALQPQLSSLGLGFSSSANTTNTHDANNYCLNGLISSNSLLSSYGSIFGTVASTSSAAAASPTIASLLASKFSNGGLKDHHESGSTRGLSHFQALAPFDELHIAGVSGGHEAGLNNNNNKQVKLEDGQGIRALDWINGGAASGCTDHPNQTDQIGLSSDPSLYWTNPSAVGGANWHDPANIGSNSVPSLI</sequence>
<dbReference type="GO" id="GO:0005634">
    <property type="term" value="C:nucleus"/>
    <property type="evidence" value="ECO:0007669"/>
    <property type="project" value="UniProtKB-SubCell"/>
</dbReference>
<dbReference type="PROSITE" id="PS50884">
    <property type="entry name" value="ZF_DOF_2"/>
    <property type="match status" value="1"/>
</dbReference>
<evidence type="ECO:0000313" key="15">
    <source>
        <dbReference type="EMBL" id="AZL49138.1"/>
    </source>
</evidence>
<dbReference type="Pfam" id="PF03195">
    <property type="entry name" value="LOB"/>
    <property type="match status" value="1"/>
</dbReference>
<feature type="compositionally biased region" description="Low complexity" evidence="12">
    <location>
        <begin position="151"/>
        <end position="177"/>
    </location>
</feature>
<keyword evidence="3 9" id="KW-0863">Zinc-finger</keyword>
<keyword evidence="7 10" id="KW-0804">Transcription</keyword>
<dbReference type="PANTHER" id="PTHR31992:SF344">
    <property type="entry name" value="DOF ZINC FINGER PROTEIN"/>
    <property type="match status" value="1"/>
</dbReference>
<dbReference type="EMBL" id="MH374310">
    <property type="protein sequence ID" value="AZL49138.1"/>
    <property type="molecule type" value="mRNA"/>
</dbReference>